<comment type="caution">
    <text evidence="3">The sequence shown here is derived from an EMBL/GenBank/DDBJ whole genome shotgun (WGS) entry which is preliminary data.</text>
</comment>
<dbReference type="InterPro" id="IPR000866">
    <property type="entry name" value="AhpC/TSA"/>
</dbReference>
<dbReference type="SUPFAM" id="SSF52833">
    <property type="entry name" value="Thioredoxin-like"/>
    <property type="match status" value="1"/>
</dbReference>
<reference evidence="3 4" key="1">
    <citation type="journal article" date="2016" name="Nat. Commun.">
        <title>Thousands of microbial genomes shed light on interconnected biogeochemical processes in an aquifer system.</title>
        <authorList>
            <person name="Anantharaman K."/>
            <person name="Brown C.T."/>
            <person name="Hug L.A."/>
            <person name="Sharon I."/>
            <person name="Castelle C.J."/>
            <person name="Probst A.J."/>
            <person name="Thomas B.C."/>
            <person name="Singh A."/>
            <person name="Wilkins M.J."/>
            <person name="Karaoz U."/>
            <person name="Brodie E.L."/>
            <person name="Williams K.H."/>
            <person name="Hubbard S.S."/>
            <person name="Banfield J.F."/>
        </authorList>
    </citation>
    <scope>NUCLEOTIDE SEQUENCE [LARGE SCALE GENOMIC DNA]</scope>
</reference>
<dbReference type="GO" id="GO:0016209">
    <property type="term" value="F:antioxidant activity"/>
    <property type="evidence" value="ECO:0007669"/>
    <property type="project" value="InterPro"/>
</dbReference>
<protein>
    <recommendedName>
        <fullName evidence="2">Thioredoxin domain-containing protein</fullName>
    </recommendedName>
</protein>
<dbReference type="Gene3D" id="3.40.30.10">
    <property type="entry name" value="Glutaredoxin"/>
    <property type="match status" value="1"/>
</dbReference>
<evidence type="ECO:0000256" key="1">
    <source>
        <dbReference type="SAM" id="Phobius"/>
    </source>
</evidence>
<dbReference type="Pfam" id="PF00578">
    <property type="entry name" value="AhpC-TSA"/>
    <property type="match status" value="1"/>
</dbReference>
<feature type="transmembrane region" description="Helical" evidence="1">
    <location>
        <begin position="7"/>
        <end position="24"/>
    </location>
</feature>
<dbReference type="STRING" id="1798647.A2855_01250"/>
<proteinExistence type="predicted"/>
<evidence type="ECO:0000313" key="4">
    <source>
        <dbReference type="Proteomes" id="UP000179059"/>
    </source>
</evidence>
<sequence length="219" mass="23571">MKKINTITYVIIASLIILVTGAFLTTGNGNTDVAGTQNLPPGVTQAEHEEHHAAGQPAAPVGDVAALVGQPAPAFTLQDRNGNTYSQDSLKGKNTVIFFNEGLMCYPSCWNQMVSLANDSRFSGPDMQVLGVVVDSARDWGQAIAKMPELGKATVLFDADRTASKAFGMLNVKSSMHPGSYPGHTYLLIDKEGIMRFVYDDPRMGLNNDLIAVKLQEII</sequence>
<dbReference type="PROSITE" id="PS51352">
    <property type="entry name" value="THIOREDOXIN_2"/>
    <property type="match status" value="1"/>
</dbReference>
<dbReference type="InterPro" id="IPR036249">
    <property type="entry name" value="Thioredoxin-like_sf"/>
</dbReference>
<dbReference type="Proteomes" id="UP000179059">
    <property type="component" value="Unassembled WGS sequence"/>
</dbReference>
<accession>A0A1G2CDA0</accession>
<keyword evidence="1" id="KW-0472">Membrane</keyword>
<evidence type="ECO:0000313" key="3">
    <source>
        <dbReference type="EMBL" id="OGY98640.1"/>
    </source>
</evidence>
<dbReference type="GO" id="GO:0016491">
    <property type="term" value="F:oxidoreductase activity"/>
    <property type="evidence" value="ECO:0007669"/>
    <property type="project" value="InterPro"/>
</dbReference>
<dbReference type="InterPro" id="IPR013766">
    <property type="entry name" value="Thioredoxin_domain"/>
</dbReference>
<keyword evidence="1" id="KW-1133">Transmembrane helix</keyword>
<dbReference type="AlphaFoldDB" id="A0A1G2CDA0"/>
<dbReference type="CDD" id="cd02971">
    <property type="entry name" value="PRX_family"/>
    <property type="match status" value="1"/>
</dbReference>
<keyword evidence="1" id="KW-0812">Transmembrane</keyword>
<feature type="domain" description="Thioredoxin" evidence="2">
    <location>
        <begin position="66"/>
        <end position="219"/>
    </location>
</feature>
<gene>
    <name evidence="3" type="ORF">A2855_01250</name>
</gene>
<organism evidence="3 4">
    <name type="scientific">Candidatus Liptonbacteria bacterium RIFCSPHIGHO2_01_FULL_57_28</name>
    <dbReference type="NCBI Taxonomy" id="1798647"/>
    <lineage>
        <taxon>Bacteria</taxon>
        <taxon>Candidatus Liptoniibacteriota</taxon>
    </lineage>
</organism>
<evidence type="ECO:0000259" key="2">
    <source>
        <dbReference type="PROSITE" id="PS51352"/>
    </source>
</evidence>
<dbReference type="EMBL" id="MHKX01000004">
    <property type="protein sequence ID" value="OGY98640.1"/>
    <property type="molecule type" value="Genomic_DNA"/>
</dbReference>
<name>A0A1G2CDA0_9BACT</name>